<evidence type="ECO:0000256" key="1">
    <source>
        <dbReference type="SAM" id="MobiDB-lite"/>
    </source>
</evidence>
<reference evidence="2 3" key="1">
    <citation type="submission" date="2022-01" db="EMBL/GenBank/DDBJ databases">
        <title>Desulfofustis limnae sp. nov., a novel mesophilic sulfate-reducing bacterium isolated from marsh soil.</title>
        <authorList>
            <person name="Watanabe M."/>
            <person name="Takahashi A."/>
            <person name="Kojima H."/>
            <person name="Fukui M."/>
        </authorList>
    </citation>
    <scope>NUCLEOTIDE SEQUENCE [LARGE SCALE GENOMIC DNA]</scope>
    <source>
        <strain evidence="2 3">PPLL</strain>
    </source>
</reference>
<protein>
    <submittedName>
        <fullName evidence="2">Uncharacterized protein</fullName>
    </submittedName>
</protein>
<accession>A0ABN6MD32</accession>
<sequence length="92" mass="10423">MMVGGALNMAAIYGCTHDNIEKIIMYLMGKVDTWCRIKAREINPKTGRSELEEKMKQKINEVWPYGYGEVPGPTERDSRNGFLTQGKAITIQ</sequence>
<evidence type="ECO:0000313" key="2">
    <source>
        <dbReference type="EMBL" id="BDD89279.1"/>
    </source>
</evidence>
<evidence type="ECO:0000313" key="3">
    <source>
        <dbReference type="Proteomes" id="UP000830055"/>
    </source>
</evidence>
<dbReference type="EMBL" id="AP025516">
    <property type="protein sequence ID" value="BDD89279.1"/>
    <property type="molecule type" value="Genomic_DNA"/>
</dbReference>
<organism evidence="2 3">
    <name type="scientific">Desulfofustis limnaeus</name>
    <dbReference type="NCBI Taxonomy" id="2740163"/>
    <lineage>
        <taxon>Bacteria</taxon>
        <taxon>Pseudomonadati</taxon>
        <taxon>Thermodesulfobacteriota</taxon>
        <taxon>Desulfobulbia</taxon>
        <taxon>Desulfobulbales</taxon>
        <taxon>Desulfocapsaceae</taxon>
        <taxon>Desulfofustis</taxon>
    </lineage>
</organism>
<feature type="region of interest" description="Disordered" evidence="1">
    <location>
        <begin position="70"/>
        <end position="92"/>
    </location>
</feature>
<proteinExistence type="predicted"/>
<keyword evidence="3" id="KW-1185">Reference proteome</keyword>
<dbReference type="Proteomes" id="UP000830055">
    <property type="component" value="Chromosome"/>
</dbReference>
<name>A0ABN6MD32_9BACT</name>
<gene>
    <name evidence="2" type="ORF">DPPLL_36440</name>
</gene>